<keyword evidence="2" id="KW-0449">Lipoprotein</keyword>
<protein>
    <submittedName>
        <fullName evidence="2">Outer membrane lipoprotein Blc</fullName>
    </submittedName>
</protein>
<sequence length="243" mass="26684">MSFFARTPKKVAEAGKDLRAARPLRRGRARAAQRLASAAPVARASPARAGALLTPRTAAWLGVAGVAGVAAYLAVRHVRSGQDGQTLPVVADVDLARFCGTWYEQARLPNRFQRYGDGQVSAHYSLRRDGAVQVLNRFVGQDGHVEAVQGVARRLAVPGVHRPGRLGVRFASAWLSWLPAVWHDHWVIQLDEDYQHVLIGSPDRRCLWVLSRRPRLQAAVVRDLLGYAGVLGFPVRRVIKTAV</sequence>
<dbReference type="Pfam" id="PF08212">
    <property type="entry name" value="Lipocalin_2"/>
    <property type="match status" value="1"/>
</dbReference>
<comment type="caution">
    <text evidence="2">The sequence shown here is derived from an EMBL/GenBank/DDBJ whole genome shotgun (WGS) entry which is preliminary data.</text>
</comment>
<gene>
    <name evidence="2" type="primary">blc</name>
    <name evidence="2" type="ORF">GAK30_00082</name>
</gene>
<organism evidence="2 3">
    <name type="scientific">Paracidovorax wautersii</name>
    <dbReference type="NCBI Taxonomy" id="1177982"/>
    <lineage>
        <taxon>Bacteria</taxon>
        <taxon>Pseudomonadati</taxon>
        <taxon>Pseudomonadota</taxon>
        <taxon>Betaproteobacteria</taxon>
        <taxon>Burkholderiales</taxon>
        <taxon>Comamonadaceae</taxon>
        <taxon>Paracidovorax</taxon>
    </lineage>
</organism>
<dbReference type="InterPro" id="IPR012674">
    <property type="entry name" value="Calycin"/>
</dbReference>
<evidence type="ECO:0000259" key="1">
    <source>
        <dbReference type="Pfam" id="PF08212"/>
    </source>
</evidence>
<dbReference type="Gene3D" id="2.40.128.20">
    <property type="match status" value="1"/>
</dbReference>
<dbReference type="InterPro" id="IPR047202">
    <property type="entry name" value="Lipocalin_Blc-like_dom"/>
</dbReference>
<feature type="domain" description="Lipocalin/cytosolic fatty-acid binding" evidence="1">
    <location>
        <begin position="93"/>
        <end position="241"/>
    </location>
</feature>
<dbReference type="SUPFAM" id="SSF50814">
    <property type="entry name" value="Lipocalins"/>
    <property type="match status" value="1"/>
</dbReference>
<dbReference type="InterPro" id="IPR000566">
    <property type="entry name" value="Lipocln_cytosolic_FA-bd_dom"/>
</dbReference>
<dbReference type="PANTHER" id="PTHR10612:SF34">
    <property type="entry name" value="APOLIPOPROTEIN D"/>
    <property type="match status" value="1"/>
</dbReference>
<reference evidence="3" key="1">
    <citation type="journal article" date="2020" name="MBio">
        <title>Horizontal gene transfer to a defensive symbiont with a reduced genome amongst a multipartite beetle microbiome.</title>
        <authorList>
            <person name="Waterworth S.C."/>
            <person name="Florez L.V."/>
            <person name="Rees E.R."/>
            <person name="Hertweck C."/>
            <person name="Kaltenpoth M."/>
            <person name="Kwan J.C."/>
        </authorList>
    </citation>
    <scope>NUCLEOTIDE SEQUENCE [LARGE SCALE GENOMIC DNA]</scope>
</reference>
<dbReference type="PANTHER" id="PTHR10612">
    <property type="entry name" value="APOLIPOPROTEIN D"/>
    <property type="match status" value="1"/>
</dbReference>
<accession>A0A7V8FSF4</accession>
<dbReference type="Proteomes" id="UP000461670">
    <property type="component" value="Unassembled WGS sequence"/>
</dbReference>
<proteinExistence type="predicted"/>
<name>A0A7V8FSF4_9BURK</name>
<dbReference type="AlphaFoldDB" id="A0A7V8FSF4"/>
<dbReference type="CDD" id="cd19438">
    <property type="entry name" value="lipocalin_Blc-like"/>
    <property type="match status" value="1"/>
</dbReference>
<evidence type="ECO:0000313" key="3">
    <source>
        <dbReference type="Proteomes" id="UP000461670"/>
    </source>
</evidence>
<dbReference type="GO" id="GO:0006950">
    <property type="term" value="P:response to stress"/>
    <property type="evidence" value="ECO:0007669"/>
    <property type="project" value="UniProtKB-ARBA"/>
</dbReference>
<evidence type="ECO:0000313" key="2">
    <source>
        <dbReference type="EMBL" id="KAF1024062.1"/>
    </source>
</evidence>
<dbReference type="EMBL" id="WNDQ01000001">
    <property type="protein sequence ID" value="KAF1024062.1"/>
    <property type="molecule type" value="Genomic_DNA"/>
</dbReference>